<organism evidence="1">
    <name type="scientific">Eremomyces bilateralis CBS 781.70</name>
    <dbReference type="NCBI Taxonomy" id="1392243"/>
    <lineage>
        <taxon>Eukaryota</taxon>
        <taxon>Fungi</taxon>
        <taxon>Dikarya</taxon>
        <taxon>Ascomycota</taxon>
        <taxon>Pezizomycotina</taxon>
        <taxon>Dothideomycetes</taxon>
        <taxon>Dothideomycetes incertae sedis</taxon>
        <taxon>Eremomycetales</taxon>
        <taxon>Eremomycetaceae</taxon>
        <taxon>Eremomyces</taxon>
    </lineage>
</organism>
<sequence length="106" mass="12316">MATQPPLPELVRDSRLETEFTGNIAIHRTRREAWSREKVLGHGGFGLVWLERRVDDGLLSRREAIALRAVKEIQLHRPAQAGLDYVRELQALAKFSQEKYSYRLLY</sequence>
<reference evidence="1 3" key="1">
    <citation type="submission" date="2020-01" db="EMBL/GenBank/DDBJ databases">
        <authorList>
            <consortium name="DOE Joint Genome Institute"/>
            <person name="Haridas S."/>
            <person name="Albert R."/>
            <person name="Binder M."/>
            <person name="Bloem J."/>
            <person name="Labutti K."/>
            <person name="Salamov A."/>
            <person name="Andreopoulos B."/>
            <person name="Baker S.E."/>
            <person name="Barry K."/>
            <person name="Bills G."/>
            <person name="Bluhm B.H."/>
            <person name="Cannon C."/>
            <person name="Castanera R."/>
            <person name="Culley D.E."/>
            <person name="Daum C."/>
            <person name="Ezra D."/>
            <person name="Gonzalez J.B."/>
            <person name="Henrissat B."/>
            <person name="Kuo A."/>
            <person name="Liang C."/>
            <person name="Lipzen A."/>
            <person name="Lutzoni F."/>
            <person name="Magnuson J."/>
            <person name="Mondo S."/>
            <person name="Nolan M."/>
            <person name="Ohm R."/>
            <person name="Pangilinan J."/>
            <person name="Park H.-J."/>
            <person name="Ramirez L."/>
            <person name="Alfaro M."/>
            <person name="Sun H."/>
            <person name="Tritt A."/>
            <person name="Yoshinaga Y."/>
            <person name="Zwiers L.-H."/>
            <person name="Turgeon B.G."/>
            <person name="Goodwin S.B."/>
            <person name="Spatafora J.W."/>
            <person name="Crous P.W."/>
            <person name="Grigoriev I.V."/>
        </authorList>
    </citation>
    <scope>NUCLEOTIDE SEQUENCE</scope>
    <source>
        <strain evidence="1 3">CBS 781.70</strain>
    </source>
</reference>
<dbReference type="EMBL" id="ML975149">
    <property type="protein sequence ID" value="KAF1817000.1"/>
    <property type="molecule type" value="Genomic_DNA"/>
</dbReference>
<dbReference type="Proteomes" id="UP000504638">
    <property type="component" value="Unplaced"/>
</dbReference>
<evidence type="ECO:0000313" key="3">
    <source>
        <dbReference type="RefSeq" id="XP_033538631.1"/>
    </source>
</evidence>
<dbReference type="GeneID" id="54423657"/>
<gene>
    <name evidence="1 3" type="ORF">P152DRAFT_5800</name>
</gene>
<protein>
    <recommendedName>
        <fullName evidence="4">Protein kinase domain-containing protein</fullName>
    </recommendedName>
</protein>
<reference evidence="3" key="3">
    <citation type="submission" date="2025-04" db="UniProtKB">
        <authorList>
            <consortium name="RefSeq"/>
        </authorList>
    </citation>
    <scope>IDENTIFICATION</scope>
    <source>
        <strain evidence="3">CBS 781.70</strain>
    </source>
</reference>
<dbReference type="AlphaFoldDB" id="A0A6G1GGL1"/>
<dbReference type="SUPFAM" id="SSF56112">
    <property type="entry name" value="Protein kinase-like (PK-like)"/>
    <property type="match status" value="1"/>
</dbReference>
<reference evidence="3" key="2">
    <citation type="submission" date="2020-04" db="EMBL/GenBank/DDBJ databases">
        <authorList>
            <consortium name="NCBI Genome Project"/>
        </authorList>
    </citation>
    <scope>NUCLEOTIDE SEQUENCE</scope>
    <source>
        <strain evidence="3">CBS 781.70</strain>
    </source>
</reference>
<dbReference type="RefSeq" id="XP_033538631.1">
    <property type="nucleotide sequence ID" value="XM_033683087.1"/>
</dbReference>
<dbReference type="Gene3D" id="3.30.200.20">
    <property type="entry name" value="Phosphorylase Kinase, domain 1"/>
    <property type="match status" value="1"/>
</dbReference>
<accession>A0A6G1GGL1</accession>
<name>A0A6G1GGL1_9PEZI</name>
<proteinExistence type="predicted"/>
<dbReference type="InterPro" id="IPR011009">
    <property type="entry name" value="Kinase-like_dom_sf"/>
</dbReference>
<evidence type="ECO:0000313" key="1">
    <source>
        <dbReference type="EMBL" id="KAF1817000.1"/>
    </source>
</evidence>
<dbReference type="OrthoDB" id="10252171at2759"/>
<evidence type="ECO:0000313" key="2">
    <source>
        <dbReference type="Proteomes" id="UP000504638"/>
    </source>
</evidence>
<evidence type="ECO:0008006" key="4">
    <source>
        <dbReference type="Google" id="ProtNLM"/>
    </source>
</evidence>
<keyword evidence="2" id="KW-1185">Reference proteome</keyword>